<sequence length="322" mass="33919">MQSWTIKKVIAAASLTVVGGIASAAYPDRPITMVVGFSPGGTADSTARILAESMGPLLGQSIIVDNKAGANGNIATSFVARAAPDGYTLFVTSIGHAVNPAMYKNVTYDPIKDFTPIGQVLTAPNIMVVPKSSPFNNVKELIDYAKKNPGMLNVASSGVGTSVHLSAELFKQLADVDVTHVPYKGTGTAMPDLLAGTTQLMFPNLPSALPHVKRGDLKAFGVTTKQRSSAADDIPTLAEAGVPNYDMSTWYGMIGPAGMSKDVVARLNEALQKVLNDPSVRARMNSQGADPAPGSPEEFGAFIEQETGKWARLVKESKLEIN</sequence>
<evidence type="ECO:0000313" key="4">
    <source>
        <dbReference type="Proteomes" id="UP000184226"/>
    </source>
</evidence>
<dbReference type="Pfam" id="PF03401">
    <property type="entry name" value="TctC"/>
    <property type="match status" value="1"/>
</dbReference>
<reference evidence="3 4" key="1">
    <citation type="submission" date="2016-11" db="EMBL/GenBank/DDBJ databases">
        <authorList>
            <person name="Jaros S."/>
            <person name="Januszkiewicz K."/>
            <person name="Wedrychowicz H."/>
        </authorList>
    </citation>
    <scope>NUCLEOTIDE SEQUENCE [LARGE SCALE GENOMIC DNA]</scope>
    <source>
        <strain evidence="3 4">CGMCC 1.10190</strain>
    </source>
</reference>
<feature type="chain" id="PRO_5012590209" evidence="2">
    <location>
        <begin position="25"/>
        <end position="322"/>
    </location>
</feature>
<dbReference type="Proteomes" id="UP000184226">
    <property type="component" value="Unassembled WGS sequence"/>
</dbReference>
<dbReference type="RefSeq" id="WP_073103572.1">
    <property type="nucleotide sequence ID" value="NZ_FQXE01000006.1"/>
</dbReference>
<organism evidence="3 4">
    <name type="scientific">Pollutimonas bauzanensis</name>
    <dbReference type="NCBI Taxonomy" id="658167"/>
    <lineage>
        <taxon>Bacteria</taxon>
        <taxon>Pseudomonadati</taxon>
        <taxon>Pseudomonadota</taxon>
        <taxon>Betaproteobacteria</taxon>
        <taxon>Burkholderiales</taxon>
        <taxon>Alcaligenaceae</taxon>
        <taxon>Pollutimonas</taxon>
    </lineage>
</organism>
<dbReference type="InterPro" id="IPR042100">
    <property type="entry name" value="Bug_dom1"/>
</dbReference>
<keyword evidence="2" id="KW-0732">Signal</keyword>
<protein>
    <submittedName>
        <fullName evidence="3">Tripartite-type tricarboxylate transporter, receptor component TctC</fullName>
    </submittedName>
</protein>
<evidence type="ECO:0000313" key="3">
    <source>
        <dbReference type="EMBL" id="SHH94147.1"/>
    </source>
</evidence>
<evidence type="ECO:0000256" key="1">
    <source>
        <dbReference type="ARBA" id="ARBA00006987"/>
    </source>
</evidence>
<dbReference type="EMBL" id="FQXE01000006">
    <property type="protein sequence ID" value="SHH94147.1"/>
    <property type="molecule type" value="Genomic_DNA"/>
</dbReference>
<dbReference type="AlphaFoldDB" id="A0A1M5X2V4"/>
<dbReference type="PANTHER" id="PTHR42928:SF5">
    <property type="entry name" value="BLR1237 PROTEIN"/>
    <property type="match status" value="1"/>
</dbReference>
<dbReference type="Gene3D" id="3.40.190.150">
    <property type="entry name" value="Bordetella uptake gene, domain 1"/>
    <property type="match status" value="1"/>
</dbReference>
<name>A0A1M5X2V4_9BURK</name>
<proteinExistence type="inferred from homology"/>
<comment type="similarity">
    <text evidence="1">Belongs to the UPF0065 (bug) family.</text>
</comment>
<keyword evidence="4" id="KW-1185">Reference proteome</keyword>
<accession>A0A1M5X2V4</accession>
<gene>
    <name evidence="3" type="ORF">SAMN04488135_106112</name>
</gene>
<keyword evidence="3" id="KW-0675">Receptor</keyword>
<dbReference type="STRING" id="658167.SAMN04488135_106112"/>
<dbReference type="SUPFAM" id="SSF53850">
    <property type="entry name" value="Periplasmic binding protein-like II"/>
    <property type="match status" value="1"/>
</dbReference>
<dbReference type="OrthoDB" id="8678477at2"/>
<evidence type="ECO:0000256" key="2">
    <source>
        <dbReference type="SAM" id="SignalP"/>
    </source>
</evidence>
<dbReference type="PANTHER" id="PTHR42928">
    <property type="entry name" value="TRICARBOXYLATE-BINDING PROTEIN"/>
    <property type="match status" value="1"/>
</dbReference>
<dbReference type="PIRSF" id="PIRSF017082">
    <property type="entry name" value="YflP"/>
    <property type="match status" value="1"/>
</dbReference>
<feature type="signal peptide" evidence="2">
    <location>
        <begin position="1"/>
        <end position="24"/>
    </location>
</feature>
<dbReference type="InterPro" id="IPR005064">
    <property type="entry name" value="BUG"/>
</dbReference>
<dbReference type="CDD" id="cd13578">
    <property type="entry name" value="PBP2_Bug27"/>
    <property type="match status" value="1"/>
</dbReference>
<dbReference type="Gene3D" id="3.40.190.10">
    <property type="entry name" value="Periplasmic binding protein-like II"/>
    <property type="match status" value="1"/>
</dbReference>